<proteinExistence type="predicted"/>
<dbReference type="EMBL" id="MHIL01000001">
    <property type="protein sequence ID" value="OGY52540.1"/>
    <property type="molecule type" value="Genomic_DNA"/>
</dbReference>
<organism evidence="3 4">
    <name type="scientific">Candidatus Buchananbacteria bacterium RIFCSPHIGHO2_02_FULL_56_16</name>
    <dbReference type="NCBI Taxonomy" id="1797542"/>
    <lineage>
        <taxon>Bacteria</taxon>
        <taxon>Candidatus Buchananiibacteriota</taxon>
    </lineage>
</organism>
<feature type="transmembrane region" description="Helical" evidence="2">
    <location>
        <begin position="50"/>
        <end position="75"/>
    </location>
</feature>
<keyword evidence="2" id="KW-0472">Membrane</keyword>
<evidence type="ECO:0000313" key="4">
    <source>
        <dbReference type="Proteomes" id="UP000177310"/>
    </source>
</evidence>
<dbReference type="STRING" id="1797542.A3J59_04350"/>
<dbReference type="Proteomes" id="UP000177310">
    <property type="component" value="Unassembled WGS sequence"/>
</dbReference>
<keyword evidence="2" id="KW-1133">Transmembrane helix</keyword>
<keyword evidence="2" id="KW-0812">Transmembrane</keyword>
<reference evidence="3 4" key="1">
    <citation type="journal article" date="2016" name="Nat. Commun.">
        <title>Thousands of microbial genomes shed light on interconnected biogeochemical processes in an aquifer system.</title>
        <authorList>
            <person name="Anantharaman K."/>
            <person name="Brown C.T."/>
            <person name="Hug L.A."/>
            <person name="Sharon I."/>
            <person name="Castelle C.J."/>
            <person name="Probst A.J."/>
            <person name="Thomas B.C."/>
            <person name="Singh A."/>
            <person name="Wilkins M.J."/>
            <person name="Karaoz U."/>
            <person name="Brodie E.L."/>
            <person name="Williams K.H."/>
            <person name="Hubbard S.S."/>
            <person name="Banfield J.F."/>
        </authorList>
    </citation>
    <scope>NUCLEOTIDE SEQUENCE [LARGE SCALE GENOMIC DNA]</scope>
</reference>
<dbReference type="AlphaFoldDB" id="A0A1G1YLK5"/>
<accession>A0A1G1YLK5</accession>
<feature type="region of interest" description="Disordered" evidence="1">
    <location>
        <begin position="1"/>
        <end position="22"/>
    </location>
</feature>
<feature type="compositionally biased region" description="Low complexity" evidence="1">
    <location>
        <begin position="96"/>
        <end position="142"/>
    </location>
</feature>
<gene>
    <name evidence="3" type="ORF">A3J59_04350</name>
</gene>
<sequence>MFGFGKKKSAAGQPANGKKKPAVATVDPAVVERIHVMPARFYAVPPKKRSMITVVLIVAGVLLLAALAGLAYVFFKPQTPGQPAANQNVNVSQPINQNGNTNQPATNQNQNLNTNAAGPIVPTTTPTSTNVNTNTNTNTNTSDQPLTRGPDADGDGLTTAEEALYGTDPTNQDTDLDTYADGSELLNGYDPTKPAAPLAGSGLVATYQHARYAISYPAAWQVQALAADGSETIFRDPSGELVEVILVANPQGLPLEQWYLASFGSETDGVTPVTVGALDGLRSADGRNYYFLAAADPATVYLATYNTGTMSQINFLLTFNLMLKSLTLNP</sequence>
<name>A0A1G1YLK5_9BACT</name>
<evidence type="ECO:0000256" key="2">
    <source>
        <dbReference type="SAM" id="Phobius"/>
    </source>
</evidence>
<evidence type="ECO:0000313" key="3">
    <source>
        <dbReference type="EMBL" id="OGY52540.1"/>
    </source>
</evidence>
<evidence type="ECO:0000256" key="1">
    <source>
        <dbReference type="SAM" id="MobiDB-lite"/>
    </source>
</evidence>
<comment type="caution">
    <text evidence="3">The sequence shown here is derived from an EMBL/GenBank/DDBJ whole genome shotgun (WGS) entry which is preliminary data.</text>
</comment>
<protein>
    <submittedName>
        <fullName evidence="3">Uncharacterized protein</fullName>
    </submittedName>
</protein>
<feature type="compositionally biased region" description="Polar residues" evidence="1">
    <location>
        <begin position="85"/>
        <end position="95"/>
    </location>
</feature>
<feature type="region of interest" description="Disordered" evidence="1">
    <location>
        <begin position="85"/>
        <end position="158"/>
    </location>
</feature>